<reference evidence="1" key="1">
    <citation type="submission" date="2015-08" db="EMBL/GenBank/DDBJ databases">
        <title>Candidatus Bacteriodes Periocalifornicus.</title>
        <authorList>
            <person name="McLean J.S."/>
            <person name="Kelley S."/>
        </authorList>
    </citation>
    <scope>NUCLEOTIDE SEQUENCE [LARGE SCALE GENOMIC DNA]</scope>
    <source>
        <strain evidence="1">12B</strain>
    </source>
</reference>
<dbReference type="EMBL" id="LIIK01000004">
    <property type="protein sequence ID" value="KQM09476.1"/>
    <property type="molecule type" value="Genomic_DNA"/>
</dbReference>
<protein>
    <recommendedName>
        <fullName evidence="3">Glycosyltransferase subfamily 4-like N-terminal domain-containing protein</fullName>
    </recommendedName>
</protein>
<gene>
    <name evidence="1" type="ORF">AL399_01545</name>
</gene>
<sequence>MFNGIRQRLGYRALRRYKDTERRGAMLRPLADVERIGLLVPSAESSTSEGLLLFAQGLERMGKQVEVCAYVPKQDLPGHLILRRGLTVLQPSDLDWLYRPKSEKGKAFCSLKLDYLIDFTLLSELPLEWVLRFSPAAIRIGFTENPAHDVTFAVRGQVDYKRQLKLLEEYLQ</sequence>
<dbReference type="Pfam" id="PF21857">
    <property type="entry name" value="DUF6913"/>
    <property type="match status" value="1"/>
</dbReference>
<evidence type="ECO:0000313" key="2">
    <source>
        <dbReference type="Proteomes" id="UP000054172"/>
    </source>
</evidence>
<name>A0A0Q4B9L7_9BACT</name>
<dbReference type="PATRIC" id="fig|1702214.3.peg.1903"/>
<dbReference type="AlphaFoldDB" id="A0A0Q4B9L7"/>
<comment type="caution">
    <text evidence="1">The sequence shown here is derived from an EMBL/GenBank/DDBJ whole genome shotgun (WGS) entry which is preliminary data.</text>
</comment>
<evidence type="ECO:0000313" key="1">
    <source>
        <dbReference type="EMBL" id="KQM09476.1"/>
    </source>
</evidence>
<evidence type="ECO:0008006" key="3">
    <source>
        <dbReference type="Google" id="ProtNLM"/>
    </source>
</evidence>
<proteinExistence type="predicted"/>
<dbReference type="InterPro" id="IPR054207">
    <property type="entry name" value="DUF6913"/>
</dbReference>
<keyword evidence="2" id="KW-1185">Reference proteome</keyword>
<organism evidence="1 2">
    <name type="scientific">Candidatus [Bacteroides] periocalifornicus</name>
    <dbReference type="NCBI Taxonomy" id="1702214"/>
    <lineage>
        <taxon>Bacteria</taxon>
        <taxon>Pseudomonadati</taxon>
        <taxon>Bacteroidota</taxon>
    </lineage>
</organism>
<accession>A0A0Q4B9L7</accession>
<dbReference type="Proteomes" id="UP000054172">
    <property type="component" value="Unassembled WGS sequence"/>
</dbReference>
<dbReference type="STRING" id="1702214.AL399_01545"/>